<dbReference type="Pfam" id="PF00412">
    <property type="entry name" value="LIM"/>
    <property type="match status" value="1"/>
</dbReference>
<feature type="compositionally biased region" description="Basic and acidic residues" evidence="5">
    <location>
        <begin position="117"/>
        <end position="148"/>
    </location>
</feature>
<sequence>MTAKKCEICGKNIDIRKPECEEAGVAYHINCFTCCVCDLALNERTVQLRSKHLFCKMHSIKYGHTQPLCRVYFNPYGRCYRIIYGSDLPGGEEEEEEDEDEEEGAKKKKKPAGGNKQDQKKKENKPPPKKEEKKKEPQKEPKKEPQKESEEEQEQERRGEDEDYKY</sequence>
<dbReference type="EMBL" id="JARGDH010000004">
    <property type="protein sequence ID" value="KAL0270245.1"/>
    <property type="molecule type" value="Genomic_DNA"/>
</dbReference>
<dbReference type="SMART" id="SM00132">
    <property type="entry name" value="LIM"/>
    <property type="match status" value="1"/>
</dbReference>
<dbReference type="PROSITE" id="PS00478">
    <property type="entry name" value="LIM_DOMAIN_1"/>
    <property type="match status" value="1"/>
</dbReference>
<dbReference type="InterPro" id="IPR001781">
    <property type="entry name" value="Znf_LIM"/>
</dbReference>
<organism evidence="7">
    <name type="scientific">Menopon gallinae</name>
    <name type="common">poultry shaft louse</name>
    <dbReference type="NCBI Taxonomy" id="328185"/>
    <lineage>
        <taxon>Eukaryota</taxon>
        <taxon>Metazoa</taxon>
        <taxon>Ecdysozoa</taxon>
        <taxon>Arthropoda</taxon>
        <taxon>Hexapoda</taxon>
        <taxon>Insecta</taxon>
        <taxon>Pterygota</taxon>
        <taxon>Neoptera</taxon>
        <taxon>Paraneoptera</taxon>
        <taxon>Psocodea</taxon>
        <taxon>Troctomorpha</taxon>
        <taxon>Phthiraptera</taxon>
        <taxon>Amblycera</taxon>
        <taxon>Menoponidae</taxon>
        <taxon>Menopon</taxon>
    </lineage>
</organism>
<keyword evidence="3 4" id="KW-0440">LIM domain</keyword>
<evidence type="ECO:0000256" key="3">
    <source>
        <dbReference type="ARBA" id="ARBA00023038"/>
    </source>
</evidence>
<reference evidence="7" key="1">
    <citation type="journal article" date="2024" name="Gigascience">
        <title>Chromosome-level genome of the poultry shaft louse Menopon gallinae provides insight into the host-switching and adaptive evolution of parasitic lice.</title>
        <authorList>
            <person name="Xu Y."/>
            <person name="Ma L."/>
            <person name="Liu S."/>
            <person name="Liang Y."/>
            <person name="Liu Q."/>
            <person name="He Z."/>
            <person name="Tian L."/>
            <person name="Duan Y."/>
            <person name="Cai W."/>
            <person name="Li H."/>
            <person name="Song F."/>
        </authorList>
    </citation>
    <scope>NUCLEOTIDE SEQUENCE</scope>
    <source>
        <strain evidence="7">Cailab_2023a</strain>
    </source>
</reference>
<name>A0AAW2HJY0_9NEOP</name>
<evidence type="ECO:0000256" key="2">
    <source>
        <dbReference type="ARBA" id="ARBA00022833"/>
    </source>
</evidence>
<feature type="compositionally biased region" description="Basic and acidic residues" evidence="5">
    <location>
        <begin position="155"/>
        <end position="166"/>
    </location>
</feature>
<feature type="compositionally biased region" description="Acidic residues" evidence="5">
    <location>
        <begin position="90"/>
        <end position="103"/>
    </location>
</feature>
<feature type="domain" description="LIM zinc-binding" evidence="6">
    <location>
        <begin position="4"/>
        <end position="65"/>
    </location>
</feature>
<comment type="caution">
    <text evidence="7">The sequence shown here is derived from an EMBL/GenBank/DDBJ whole genome shotgun (WGS) entry which is preliminary data.</text>
</comment>
<evidence type="ECO:0000256" key="1">
    <source>
        <dbReference type="ARBA" id="ARBA00022723"/>
    </source>
</evidence>
<protein>
    <recommendedName>
        <fullName evidence="6">LIM zinc-binding domain-containing protein</fullName>
    </recommendedName>
</protein>
<evidence type="ECO:0000259" key="6">
    <source>
        <dbReference type="PROSITE" id="PS50023"/>
    </source>
</evidence>
<proteinExistence type="predicted"/>
<dbReference type="Gene3D" id="2.10.110.10">
    <property type="entry name" value="Cysteine Rich Protein"/>
    <property type="match status" value="1"/>
</dbReference>
<evidence type="ECO:0000256" key="4">
    <source>
        <dbReference type="PROSITE-ProRule" id="PRU00125"/>
    </source>
</evidence>
<accession>A0AAW2HJY0</accession>
<gene>
    <name evidence="7" type="ORF">PYX00_007718</name>
</gene>
<evidence type="ECO:0000256" key="5">
    <source>
        <dbReference type="SAM" id="MobiDB-lite"/>
    </source>
</evidence>
<dbReference type="GO" id="GO:0046872">
    <property type="term" value="F:metal ion binding"/>
    <property type="evidence" value="ECO:0007669"/>
    <property type="project" value="UniProtKB-KW"/>
</dbReference>
<evidence type="ECO:0000313" key="7">
    <source>
        <dbReference type="EMBL" id="KAL0270245.1"/>
    </source>
</evidence>
<keyword evidence="2 4" id="KW-0862">Zinc</keyword>
<feature type="region of interest" description="Disordered" evidence="5">
    <location>
        <begin position="86"/>
        <end position="166"/>
    </location>
</feature>
<dbReference type="PROSITE" id="PS50023">
    <property type="entry name" value="LIM_DOMAIN_2"/>
    <property type="match status" value="1"/>
</dbReference>
<dbReference type="AlphaFoldDB" id="A0AAW2HJY0"/>
<keyword evidence="1 4" id="KW-0479">Metal-binding</keyword>